<dbReference type="NCBIfam" id="NF041556">
    <property type="entry name" value="tannase_B"/>
    <property type="match status" value="1"/>
</dbReference>
<dbReference type="Pfam" id="PF20434">
    <property type="entry name" value="BD-FAE"/>
    <property type="match status" value="1"/>
</dbReference>
<sequence>MKNTIVGLFCFISLFSCAQERKAGSGLNFNPDKYEIQILTYNGKEIRVRAFEKIVYVEKPVDTTYQVLNFYVPEEYYRNKSINGYNAQNAPIFFPNQVGGYMPAEPGSTKLNNFRPPINGGVVKDNNQQRPQGGLEDKKENTILKALSHGYVVASAGARGRTNKNKDGKYYGKAPAGLVDLKAAIRYLKLNDREMPGNADKIISNGTSAGGAMSALLGATGDNPDYLPYLKEIGAAETSDAIYASSDYCPITNLDHADAAYEWQFFGVNDYKKGGLFGPQADTATETLNERQQKVSLELKNTFPAYINSLKLKDEKGNLLTLDNSGNGSFKEFLKAKVIVSANVALKAGTDLSERPFLIIKNGIVTDINWDEYIRYMQRQKTPPAFDALDLSAAENTEFGTESFDAKHFTEYSLKNTTVSNAVIADKQIVKMMNPMNYIGDAHTKTAKYWRIRHGSKDKDTGLAISAILAVRLANQCYHVDYALPWDKHHSGDYDLDELFHWIDQISK</sequence>
<dbReference type="AlphaFoldDB" id="A0A1N7JNS9"/>
<dbReference type="STRING" id="373672.SAMN05421785_10117"/>
<proteinExistence type="predicted"/>
<dbReference type="SUPFAM" id="SSF53474">
    <property type="entry name" value="alpha/beta-Hydrolases"/>
    <property type="match status" value="1"/>
</dbReference>
<feature type="domain" description="BD-FAE-like" evidence="1">
    <location>
        <begin position="137"/>
        <end position="256"/>
    </location>
</feature>
<dbReference type="Gene3D" id="3.40.50.1820">
    <property type="entry name" value="alpha/beta hydrolase"/>
    <property type="match status" value="1"/>
</dbReference>
<dbReference type="EMBL" id="FTOV01000001">
    <property type="protein sequence ID" value="SIS50894.1"/>
    <property type="molecule type" value="Genomic_DNA"/>
</dbReference>
<dbReference type="OrthoDB" id="923957at2"/>
<dbReference type="InterPro" id="IPR029058">
    <property type="entry name" value="AB_hydrolase_fold"/>
</dbReference>
<organism evidence="2 3">
    <name type="scientific">Chryseobacterium gambrini</name>
    <dbReference type="NCBI Taxonomy" id="373672"/>
    <lineage>
        <taxon>Bacteria</taxon>
        <taxon>Pseudomonadati</taxon>
        <taxon>Bacteroidota</taxon>
        <taxon>Flavobacteriia</taxon>
        <taxon>Flavobacteriales</taxon>
        <taxon>Weeksellaceae</taxon>
        <taxon>Chryseobacterium group</taxon>
        <taxon>Chryseobacterium</taxon>
    </lineage>
</organism>
<dbReference type="PROSITE" id="PS51257">
    <property type="entry name" value="PROKAR_LIPOPROTEIN"/>
    <property type="match status" value="1"/>
</dbReference>
<dbReference type="InterPro" id="IPR049492">
    <property type="entry name" value="BD-FAE-like_dom"/>
</dbReference>
<evidence type="ECO:0000259" key="1">
    <source>
        <dbReference type="Pfam" id="PF20434"/>
    </source>
</evidence>
<reference evidence="2 3" key="1">
    <citation type="submission" date="2017-01" db="EMBL/GenBank/DDBJ databases">
        <authorList>
            <person name="Mah S.A."/>
            <person name="Swanson W.J."/>
            <person name="Moy G.W."/>
            <person name="Vacquier V.D."/>
        </authorList>
    </citation>
    <scope>NUCLEOTIDE SEQUENCE [LARGE SCALE GENOMIC DNA]</scope>
    <source>
        <strain evidence="2 3">DSM 18014</strain>
    </source>
</reference>
<protein>
    <recommendedName>
        <fullName evidence="1">BD-FAE-like domain-containing protein</fullName>
    </recommendedName>
</protein>
<evidence type="ECO:0000313" key="2">
    <source>
        <dbReference type="EMBL" id="SIS50894.1"/>
    </source>
</evidence>
<dbReference type="Proteomes" id="UP000185781">
    <property type="component" value="Unassembled WGS sequence"/>
</dbReference>
<dbReference type="InterPro" id="IPR048124">
    <property type="entry name" value="Tannase_B"/>
</dbReference>
<gene>
    <name evidence="2" type="ORF">SAMN05421785_10117</name>
</gene>
<accession>A0A1N7JNS9</accession>
<evidence type="ECO:0000313" key="3">
    <source>
        <dbReference type="Proteomes" id="UP000185781"/>
    </source>
</evidence>
<dbReference type="RefSeq" id="WP_076389843.1">
    <property type="nucleotide sequence ID" value="NZ_CBDHHB010000002.1"/>
</dbReference>
<name>A0A1N7JNS9_9FLAO</name>